<accession>A0A0F7HN36</accession>
<dbReference type="GO" id="GO:0005737">
    <property type="term" value="C:cytoplasm"/>
    <property type="evidence" value="ECO:0007669"/>
    <property type="project" value="TreeGrafter"/>
</dbReference>
<keyword evidence="7" id="KW-0274">FAD</keyword>
<reference evidence="12 14" key="3">
    <citation type="submission" date="2016-10" db="EMBL/GenBank/DDBJ databases">
        <authorList>
            <person name="Varghese N."/>
            <person name="Submissions S."/>
        </authorList>
    </citation>
    <scope>NUCLEOTIDE SEQUENCE [LARGE SCALE GENOMIC DNA]</scope>
    <source>
        <strain evidence="12 14">CGMCC 1.6501</strain>
    </source>
</reference>
<dbReference type="SUPFAM" id="SSF54373">
    <property type="entry name" value="FAD-linked reductases, C-terminal domain"/>
    <property type="match status" value="1"/>
</dbReference>
<reference evidence="11 13" key="1">
    <citation type="journal article" date="2015" name="Int. J. Syst. Evol. Microbiol.">
        <title>Complete genome sequence of Salinicoccus halodurans H3B36, isolated from the Qaidam Basin in China.</title>
        <authorList>
            <person name="Jiang K."/>
            <person name="Xue Y."/>
            <person name="Ma Y."/>
        </authorList>
    </citation>
    <scope>NUCLEOTIDE SEQUENCE [LARGE SCALE GENOMIC DNA]</scope>
    <source>
        <strain evidence="11 13">H3B36</strain>
    </source>
</reference>
<feature type="domain" description="FAD dependent oxidoreductase" evidence="10">
    <location>
        <begin position="7"/>
        <end position="370"/>
    </location>
</feature>
<evidence type="ECO:0000256" key="4">
    <source>
        <dbReference type="ARBA" id="ARBA00013029"/>
    </source>
</evidence>
<comment type="pathway">
    <text evidence="2">Polyol metabolism; glycerol degradation via glycerol kinase pathway; glycerone phosphate from sn-glycerol 3-phosphate (aerobic route): step 1/1.</text>
</comment>
<dbReference type="PRINTS" id="PR01001">
    <property type="entry name" value="FADG3PDH"/>
</dbReference>
<reference evidence="13" key="2">
    <citation type="submission" date="2015-04" db="EMBL/GenBank/DDBJ databases">
        <title>Complete genome sequence of Salinicoccus halodurans strain H3B36, isolated from the Qaidam basin of China.</title>
        <authorList>
            <person name="Ma Y."/>
            <person name="Jiang K."/>
            <person name="Xue Y."/>
        </authorList>
    </citation>
    <scope>NUCLEOTIDE SEQUENCE [LARGE SCALE GENOMIC DNA]</scope>
    <source>
        <strain evidence="13">H3B36</strain>
    </source>
</reference>
<evidence type="ECO:0000313" key="12">
    <source>
        <dbReference type="EMBL" id="SFK67856.1"/>
    </source>
</evidence>
<dbReference type="Pfam" id="PF01266">
    <property type="entry name" value="DAO"/>
    <property type="match status" value="1"/>
</dbReference>
<keyword evidence="8" id="KW-0560">Oxidoreductase</keyword>
<evidence type="ECO:0000313" key="13">
    <source>
        <dbReference type="Proteomes" id="UP000034029"/>
    </source>
</evidence>
<dbReference type="GO" id="GO:0019563">
    <property type="term" value="P:glycerol catabolic process"/>
    <property type="evidence" value="ECO:0007669"/>
    <property type="project" value="UniProtKB-UniPathway"/>
</dbReference>
<evidence type="ECO:0000256" key="8">
    <source>
        <dbReference type="ARBA" id="ARBA00023002"/>
    </source>
</evidence>
<evidence type="ECO:0000256" key="7">
    <source>
        <dbReference type="ARBA" id="ARBA00022827"/>
    </source>
</evidence>
<organism evidence="12 14">
    <name type="scientific">Salinicoccus halodurans</name>
    <dbReference type="NCBI Taxonomy" id="407035"/>
    <lineage>
        <taxon>Bacteria</taxon>
        <taxon>Bacillati</taxon>
        <taxon>Bacillota</taxon>
        <taxon>Bacilli</taxon>
        <taxon>Bacillales</taxon>
        <taxon>Staphylococcaceae</taxon>
        <taxon>Salinicoccus</taxon>
    </lineage>
</organism>
<dbReference type="GO" id="GO:0004368">
    <property type="term" value="F:glycerol-3-phosphate dehydrogenase (quinone) activity"/>
    <property type="evidence" value="ECO:0007669"/>
    <property type="project" value="UniProtKB-EC"/>
</dbReference>
<dbReference type="Proteomes" id="UP000183090">
    <property type="component" value="Unassembled WGS sequence"/>
</dbReference>
<dbReference type="EMBL" id="CP011366">
    <property type="protein sequence ID" value="AKG74953.1"/>
    <property type="molecule type" value="Genomic_DNA"/>
</dbReference>
<evidence type="ECO:0000256" key="1">
    <source>
        <dbReference type="ARBA" id="ARBA00001974"/>
    </source>
</evidence>
<dbReference type="KEGG" id="shv:AAT16_12605"/>
<sequence length="392" mass="43963">MNRDIYDVLIIGGGIIGASIAYYTTKTGLKVALLEGSTLASGTSSKCDGNVLLIDKEPGFDSRMAIKSQALIRELSEELEMKFEFRHPGSIFLCADDDELEQAHEWVDLHNAENGEDEFFRKLTKEDLKNDSKYFSDHLVGGIECTNDATVNPYMLTFALVHQAKKYDFSLFENTRVTDVEQTHDGNFKVFSHGDVFKTRKVINAAGVHAPKVANMLGMNVPIKPRKGHILVASRSELMGTRKIQEFGYLMTKFGKERKASKEMNDYGIALVHEATESQNFLLGSSREFTGFDTKVDHRIIQLIARRAIEYFPQMKDMNIIRSYAGLRPWTPDHLPVLSETKIPGFYIAAGHEGDGIGLSAITGLWVSQMVTDSLEDDISPLDINRFREVHA</sequence>
<evidence type="ECO:0000256" key="9">
    <source>
        <dbReference type="ARBA" id="ARBA00049055"/>
    </source>
</evidence>
<evidence type="ECO:0000256" key="2">
    <source>
        <dbReference type="ARBA" id="ARBA00004977"/>
    </source>
</evidence>
<dbReference type="RefSeq" id="WP_046791132.1">
    <property type="nucleotide sequence ID" value="NZ_CP011366.1"/>
</dbReference>
<protein>
    <recommendedName>
        <fullName evidence="5">Aerobic glycerol-3-phosphate dehydrogenase</fullName>
        <ecNumber evidence="4">1.1.5.3</ecNumber>
    </recommendedName>
</protein>
<dbReference type="PANTHER" id="PTHR13847:SF287">
    <property type="entry name" value="FAD-DEPENDENT OXIDOREDUCTASE DOMAIN-CONTAINING PROTEIN 1"/>
    <property type="match status" value="1"/>
</dbReference>
<dbReference type="OrthoDB" id="9794226at2"/>
<proteinExistence type="inferred from homology"/>
<dbReference type="InterPro" id="IPR006076">
    <property type="entry name" value="FAD-dep_OxRdtase"/>
</dbReference>
<dbReference type="SUPFAM" id="SSF51905">
    <property type="entry name" value="FAD/NAD(P)-binding domain"/>
    <property type="match status" value="1"/>
</dbReference>
<dbReference type="Gene3D" id="3.50.50.60">
    <property type="entry name" value="FAD/NAD(P)-binding domain"/>
    <property type="match status" value="1"/>
</dbReference>
<dbReference type="EC" id="1.1.5.3" evidence="4"/>
<evidence type="ECO:0000256" key="6">
    <source>
        <dbReference type="ARBA" id="ARBA00022630"/>
    </source>
</evidence>
<dbReference type="Proteomes" id="UP000034029">
    <property type="component" value="Chromosome"/>
</dbReference>
<evidence type="ECO:0000313" key="14">
    <source>
        <dbReference type="Proteomes" id="UP000183090"/>
    </source>
</evidence>
<dbReference type="Gene3D" id="3.30.9.10">
    <property type="entry name" value="D-Amino Acid Oxidase, subunit A, domain 2"/>
    <property type="match status" value="1"/>
</dbReference>
<comment type="similarity">
    <text evidence="3">Belongs to the FAD-dependent glycerol-3-phosphate dehydrogenase family.</text>
</comment>
<dbReference type="InterPro" id="IPR000447">
    <property type="entry name" value="G3P_DH_FAD-dep"/>
</dbReference>
<comment type="catalytic activity">
    <reaction evidence="9">
        <text>a quinone + sn-glycerol 3-phosphate = dihydroxyacetone phosphate + a quinol</text>
        <dbReference type="Rhea" id="RHEA:18977"/>
        <dbReference type="ChEBI" id="CHEBI:24646"/>
        <dbReference type="ChEBI" id="CHEBI:57597"/>
        <dbReference type="ChEBI" id="CHEBI:57642"/>
        <dbReference type="ChEBI" id="CHEBI:132124"/>
        <dbReference type="EC" id="1.1.5.3"/>
    </reaction>
</comment>
<evidence type="ECO:0000313" key="11">
    <source>
        <dbReference type="EMBL" id="AKG74953.1"/>
    </source>
</evidence>
<dbReference type="InterPro" id="IPR036188">
    <property type="entry name" value="FAD/NAD-bd_sf"/>
</dbReference>
<comment type="cofactor">
    <cofactor evidence="1">
        <name>FAD</name>
        <dbReference type="ChEBI" id="CHEBI:57692"/>
    </cofactor>
</comment>
<dbReference type="GO" id="GO:0006072">
    <property type="term" value="P:glycerol-3-phosphate metabolic process"/>
    <property type="evidence" value="ECO:0007669"/>
    <property type="project" value="InterPro"/>
</dbReference>
<gene>
    <name evidence="11" type="ORF">AAT16_12605</name>
    <name evidence="12" type="ORF">SAMN05216235_1110</name>
</gene>
<dbReference type="EMBL" id="FOTB01000002">
    <property type="protein sequence ID" value="SFK67856.1"/>
    <property type="molecule type" value="Genomic_DNA"/>
</dbReference>
<dbReference type="PANTHER" id="PTHR13847">
    <property type="entry name" value="SARCOSINE DEHYDROGENASE-RELATED"/>
    <property type="match status" value="1"/>
</dbReference>
<evidence type="ECO:0000259" key="10">
    <source>
        <dbReference type="Pfam" id="PF01266"/>
    </source>
</evidence>
<name>A0A0F7HN36_9STAP</name>
<keyword evidence="13" id="KW-1185">Reference proteome</keyword>
<keyword evidence="6" id="KW-0285">Flavoprotein</keyword>
<evidence type="ECO:0000256" key="5">
    <source>
        <dbReference type="ARBA" id="ARBA00017956"/>
    </source>
</evidence>
<evidence type="ECO:0000256" key="3">
    <source>
        <dbReference type="ARBA" id="ARBA00007330"/>
    </source>
</evidence>
<dbReference type="AlphaFoldDB" id="A0A0F7HN36"/>